<comment type="subcellular location">
    <subcellularLocation>
        <location evidence="1 7">Cell membrane</location>
        <topology evidence="1 7">Multi-pass membrane protein</topology>
    </subcellularLocation>
</comment>
<dbReference type="AlphaFoldDB" id="A0A5S5BUS1"/>
<evidence type="ECO:0000256" key="1">
    <source>
        <dbReference type="ARBA" id="ARBA00004651"/>
    </source>
</evidence>
<protein>
    <submittedName>
        <fullName evidence="9">Multiple sugar transport system permease protein</fullName>
    </submittedName>
</protein>
<keyword evidence="2 7" id="KW-0813">Transport</keyword>
<accession>A0A5S5BUS1</accession>
<dbReference type="PANTHER" id="PTHR30193">
    <property type="entry name" value="ABC TRANSPORTER PERMEASE PROTEIN"/>
    <property type="match status" value="1"/>
</dbReference>
<dbReference type="PANTHER" id="PTHR30193:SF37">
    <property type="entry name" value="INNER MEMBRANE ABC TRANSPORTER PERMEASE PROTEIN YCJO"/>
    <property type="match status" value="1"/>
</dbReference>
<evidence type="ECO:0000256" key="2">
    <source>
        <dbReference type="ARBA" id="ARBA00022448"/>
    </source>
</evidence>
<dbReference type="InterPro" id="IPR051393">
    <property type="entry name" value="ABC_transporter_permease"/>
</dbReference>
<keyword evidence="5 7" id="KW-1133">Transmembrane helix</keyword>
<dbReference type="SUPFAM" id="SSF160964">
    <property type="entry name" value="MalF N-terminal region-like"/>
    <property type="match status" value="1"/>
</dbReference>
<evidence type="ECO:0000256" key="3">
    <source>
        <dbReference type="ARBA" id="ARBA00022475"/>
    </source>
</evidence>
<sequence>MREIQIRAPEAAPAAAPRAARRTPRGRTVEMWWAYAFVLPAFIVLGVFHLLPAAASLAISFTDWDGLSEIHFAGWDNYAVLLSDDNFGKAGLHTFLYALAVVPISVGLATLVAVLLNAGLKGQAFYRTVYFIPVVTMSTAVGLIWKWLYNSEYGPINAALGFLHLPQPNWLSDSRYTLVSIMIVGIWAAIGHHMIILLAGLQGIPQSFYEAASIDGAGKLRTFFRITLPLLSPSLFFVVTTSVISSLQLFDLVFVMTGGNPALLSSARSVVFNVYEEGFVLFRMGTASAQAVVLFAVILLLTVVQLKLQKRWVHY</sequence>
<keyword evidence="4 7" id="KW-0812">Transmembrane</keyword>
<evidence type="ECO:0000256" key="7">
    <source>
        <dbReference type="RuleBase" id="RU363032"/>
    </source>
</evidence>
<dbReference type="PROSITE" id="PS50928">
    <property type="entry name" value="ABC_TM1"/>
    <property type="match status" value="1"/>
</dbReference>
<evidence type="ECO:0000256" key="5">
    <source>
        <dbReference type="ARBA" id="ARBA00022989"/>
    </source>
</evidence>
<evidence type="ECO:0000259" key="8">
    <source>
        <dbReference type="PROSITE" id="PS50928"/>
    </source>
</evidence>
<dbReference type="CDD" id="cd06261">
    <property type="entry name" value="TM_PBP2"/>
    <property type="match status" value="1"/>
</dbReference>
<keyword evidence="10" id="KW-1185">Reference proteome</keyword>
<dbReference type="Proteomes" id="UP000323257">
    <property type="component" value="Unassembled WGS sequence"/>
</dbReference>
<keyword evidence="3" id="KW-1003">Cell membrane</keyword>
<feature type="transmembrane region" description="Helical" evidence="7">
    <location>
        <begin position="95"/>
        <end position="116"/>
    </location>
</feature>
<feature type="transmembrane region" description="Helical" evidence="7">
    <location>
        <begin position="32"/>
        <end position="59"/>
    </location>
</feature>
<feature type="transmembrane region" description="Helical" evidence="7">
    <location>
        <begin position="128"/>
        <end position="148"/>
    </location>
</feature>
<gene>
    <name evidence="9" type="ORF">BCM02_11244</name>
</gene>
<dbReference type="GO" id="GO:0005886">
    <property type="term" value="C:plasma membrane"/>
    <property type="evidence" value="ECO:0007669"/>
    <property type="project" value="UniProtKB-SubCell"/>
</dbReference>
<dbReference type="InterPro" id="IPR035906">
    <property type="entry name" value="MetI-like_sf"/>
</dbReference>
<comment type="caution">
    <text evidence="9">The sequence shown here is derived from an EMBL/GenBank/DDBJ whole genome shotgun (WGS) entry which is preliminary data.</text>
</comment>
<feature type="domain" description="ABC transmembrane type-1" evidence="8">
    <location>
        <begin position="91"/>
        <end position="305"/>
    </location>
</feature>
<dbReference type="SUPFAM" id="SSF161098">
    <property type="entry name" value="MetI-like"/>
    <property type="match status" value="1"/>
</dbReference>
<keyword evidence="9" id="KW-0762">Sugar transport</keyword>
<dbReference type="GO" id="GO:0055085">
    <property type="term" value="P:transmembrane transport"/>
    <property type="evidence" value="ECO:0007669"/>
    <property type="project" value="InterPro"/>
</dbReference>
<feature type="transmembrane region" description="Helical" evidence="7">
    <location>
        <begin position="287"/>
        <end position="306"/>
    </location>
</feature>
<feature type="transmembrane region" description="Helical" evidence="7">
    <location>
        <begin position="176"/>
        <end position="201"/>
    </location>
</feature>
<proteinExistence type="inferred from homology"/>
<dbReference type="InterPro" id="IPR000515">
    <property type="entry name" value="MetI-like"/>
</dbReference>
<name>A0A5S5BUS1_9BACL</name>
<evidence type="ECO:0000313" key="10">
    <source>
        <dbReference type="Proteomes" id="UP000323257"/>
    </source>
</evidence>
<dbReference type="Pfam" id="PF00528">
    <property type="entry name" value="BPD_transp_1"/>
    <property type="match status" value="1"/>
</dbReference>
<keyword evidence="6 7" id="KW-0472">Membrane</keyword>
<dbReference type="RefSeq" id="WP_148932428.1">
    <property type="nucleotide sequence ID" value="NZ_VNHS01000012.1"/>
</dbReference>
<organism evidence="9 10">
    <name type="scientific">Paenibacillus methanolicus</name>
    <dbReference type="NCBI Taxonomy" id="582686"/>
    <lineage>
        <taxon>Bacteria</taxon>
        <taxon>Bacillati</taxon>
        <taxon>Bacillota</taxon>
        <taxon>Bacilli</taxon>
        <taxon>Bacillales</taxon>
        <taxon>Paenibacillaceae</taxon>
        <taxon>Paenibacillus</taxon>
    </lineage>
</organism>
<dbReference type="OrthoDB" id="9788108at2"/>
<evidence type="ECO:0000313" key="9">
    <source>
        <dbReference type="EMBL" id="TYP70066.1"/>
    </source>
</evidence>
<dbReference type="EMBL" id="VNHS01000012">
    <property type="protein sequence ID" value="TYP70066.1"/>
    <property type="molecule type" value="Genomic_DNA"/>
</dbReference>
<feature type="transmembrane region" description="Helical" evidence="7">
    <location>
        <begin position="222"/>
        <end position="244"/>
    </location>
</feature>
<dbReference type="Gene3D" id="1.10.3720.10">
    <property type="entry name" value="MetI-like"/>
    <property type="match status" value="1"/>
</dbReference>
<reference evidence="9 10" key="1">
    <citation type="submission" date="2019-07" db="EMBL/GenBank/DDBJ databases">
        <title>Genomic Encyclopedia of Type Strains, Phase III (KMG-III): the genomes of soil and plant-associated and newly described type strains.</title>
        <authorList>
            <person name="Whitman W."/>
        </authorList>
    </citation>
    <scope>NUCLEOTIDE SEQUENCE [LARGE SCALE GENOMIC DNA]</scope>
    <source>
        <strain evidence="9 10">BL24</strain>
    </source>
</reference>
<comment type="similarity">
    <text evidence="7">Belongs to the binding-protein-dependent transport system permease family.</text>
</comment>
<evidence type="ECO:0000256" key="4">
    <source>
        <dbReference type="ARBA" id="ARBA00022692"/>
    </source>
</evidence>
<evidence type="ECO:0000256" key="6">
    <source>
        <dbReference type="ARBA" id="ARBA00023136"/>
    </source>
</evidence>